<dbReference type="AlphaFoldDB" id="A0AAN8ITQ2"/>
<evidence type="ECO:0000313" key="1">
    <source>
        <dbReference type="EMBL" id="KAK5985621.1"/>
    </source>
</evidence>
<accession>A0AAN8ITQ2</accession>
<proteinExistence type="predicted"/>
<dbReference type="EMBL" id="WIXE01001514">
    <property type="protein sequence ID" value="KAK5985621.1"/>
    <property type="molecule type" value="Genomic_DNA"/>
</dbReference>
<gene>
    <name evidence="1" type="ORF">GCK32_019242</name>
</gene>
<organism evidence="1 2">
    <name type="scientific">Trichostrongylus colubriformis</name>
    <name type="common">Black scour worm</name>
    <dbReference type="NCBI Taxonomy" id="6319"/>
    <lineage>
        <taxon>Eukaryota</taxon>
        <taxon>Metazoa</taxon>
        <taxon>Ecdysozoa</taxon>
        <taxon>Nematoda</taxon>
        <taxon>Chromadorea</taxon>
        <taxon>Rhabditida</taxon>
        <taxon>Rhabditina</taxon>
        <taxon>Rhabditomorpha</taxon>
        <taxon>Strongyloidea</taxon>
        <taxon>Trichostrongylidae</taxon>
        <taxon>Trichostrongylus</taxon>
    </lineage>
</organism>
<evidence type="ECO:0000313" key="2">
    <source>
        <dbReference type="Proteomes" id="UP001331761"/>
    </source>
</evidence>
<name>A0AAN8ITQ2_TRICO</name>
<protein>
    <submittedName>
        <fullName evidence="1">Uncharacterized protein</fullName>
    </submittedName>
</protein>
<dbReference type="Proteomes" id="UP001331761">
    <property type="component" value="Unassembled WGS sequence"/>
</dbReference>
<sequence>MSIATSTADLDMDSLHYCRSWTKIRLVEIATSITAGFCLPATCREGTVISLANRFVKEFVGVGNLTEDQIALQGVECHGPDYQRQRSKYEHLHLS</sequence>
<comment type="caution">
    <text evidence="1">The sequence shown here is derived from an EMBL/GenBank/DDBJ whole genome shotgun (WGS) entry which is preliminary data.</text>
</comment>
<reference evidence="1 2" key="1">
    <citation type="submission" date="2019-10" db="EMBL/GenBank/DDBJ databases">
        <title>Assembly and Annotation for the nematode Trichostrongylus colubriformis.</title>
        <authorList>
            <person name="Martin J."/>
        </authorList>
    </citation>
    <scope>NUCLEOTIDE SEQUENCE [LARGE SCALE GENOMIC DNA]</scope>
    <source>
        <strain evidence="1">G859</strain>
        <tissue evidence="1">Whole worm</tissue>
    </source>
</reference>
<keyword evidence="2" id="KW-1185">Reference proteome</keyword>